<accession>D9R495</accession>
<proteinExistence type="predicted"/>
<feature type="transmembrane region" description="Helical" evidence="1">
    <location>
        <begin position="12"/>
        <end position="36"/>
    </location>
</feature>
<dbReference type="KEGG" id="csh:Closa_2393"/>
<keyword evidence="1" id="KW-0472">Membrane</keyword>
<name>D9R495_LACSW</name>
<evidence type="ECO:0000256" key="1">
    <source>
        <dbReference type="SAM" id="Phobius"/>
    </source>
</evidence>
<keyword evidence="1" id="KW-1133">Transmembrane helix</keyword>
<keyword evidence="1" id="KW-0812">Transmembrane</keyword>
<dbReference type="HOGENOM" id="CLU_3182345_0_0_9"/>
<dbReference type="STRING" id="610130.Closa_2393"/>
<dbReference type="AlphaFoldDB" id="D9R495"/>
<evidence type="ECO:0008006" key="4">
    <source>
        <dbReference type="Google" id="ProtNLM"/>
    </source>
</evidence>
<dbReference type="eggNOG" id="ENOG502ZEG5">
    <property type="taxonomic scope" value="Bacteria"/>
</dbReference>
<organism evidence="2 3">
    <name type="scientific">Lacrimispora saccharolytica (strain ATCC 35040 / DSM 2544 / NRCC 2533 / WM1)</name>
    <name type="common">Clostridium saccharolyticum</name>
    <dbReference type="NCBI Taxonomy" id="610130"/>
    <lineage>
        <taxon>Bacteria</taxon>
        <taxon>Bacillati</taxon>
        <taxon>Bacillota</taxon>
        <taxon>Clostridia</taxon>
        <taxon>Lachnospirales</taxon>
        <taxon>Lachnospiraceae</taxon>
        <taxon>Lacrimispora</taxon>
    </lineage>
</organism>
<reference evidence="2" key="1">
    <citation type="submission" date="2010-07" db="EMBL/GenBank/DDBJ databases">
        <title>Complete sequence of Clostridium saccharolyticum WM1.</title>
        <authorList>
            <consortium name="US DOE Joint Genome Institute"/>
            <person name="Lucas S."/>
            <person name="Copeland A."/>
            <person name="Lapidus A."/>
            <person name="Cheng J.-F."/>
            <person name="Bruce D."/>
            <person name="Goodwin L."/>
            <person name="Pitluck S."/>
            <person name="Chertkov O."/>
            <person name="Detter J.C."/>
            <person name="Han C."/>
            <person name="Tapia R."/>
            <person name="Land M."/>
            <person name="Hauser L."/>
            <person name="Chang Y.-J."/>
            <person name="Jeffries C."/>
            <person name="Kyrpides N."/>
            <person name="Ivanova N."/>
            <person name="Mikhailova N."/>
            <person name="Mouttaki H."/>
            <person name="Lin L."/>
            <person name="Zhou J."/>
            <person name="Hemme C.L."/>
            <person name="Woyke T."/>
        </authorList>
    </citation>
    <scope>NUCLEOTIDE SEQUENCE [LARGE SCALE GENOMIC DNA]</scope>
    <source>
        <strain evidence="2">WM1</strain>
    </source>
</reference>
<keyword evidence="3" id="KW-1185">Reference proteome</keyword>
<gene>
    <name evidence="2" type="ordered locus">Closa_2393</name>
</gene>
<dbReference type="PaxDb" id="610130-Closa_2393"/>
<dbReference type="RefSeq" id="WP_013273051.1">
    <property type="nucleotide sequence ID" value="NC_014376.1"/>
</dbReference>
<evidence type="ECO:0000313" key="2">
    <source>
        <dbReference type="EMBL" id="ADL04965.1"/>
    </source>
</evidence>
<dbReference type="Proteomes" id="UP000001662">
    <property type="component" value="Chromosome"/>
</dbReference>
<protein>
    <recommendedName>
        <fullName evidence="4">Sodium pump decarboxylase gamma subunit</fullName>
    </recommendedName>
</protein>
<evidence type="ECO:0000313" key="3">
    <source>
        <dbReference type="Proteomes" id="UP000001662"/>
    </source>
</evidence>
<dbReference type="EMBL" id="CP002109">
    <property type="protein sequence ID" value="ADL04965.1"/>
    <property type="molecule type" value="Genomic_DNA"/>
</dbReference>
<sequence>MLDKFLLSLGIMWKGMLSIFVVIIIITLLIMGFQWIEKNLLDKKDK</sequence>